<keyword evidence="2" id="KW-1185">Reference proteome</keyword>
<comment type="caution">
    <text evidence="1">The sequence shown here is derived from an EMBL/GenBank/DDBJ whole genome shotgun (WGS) entry which is preliminary data.</text>
</comment>
<name>A0A8X6JXX0_TRICU</name>
<gene>
    <name evidence="1" type="ORF">TNCT_361181</name>
</gene>
<accession>A0A8X6JXX0</accession>
<reference evidence="1" key="1">
    <citation type="submission" date="2020-07" db="EMBL/GenBank/DDBJ databases">
        <title>Multicomponent nature underlies the extraordinary mechanical properties of spider dragline silk.</title>
        <authorList>
            <person name="Kono N."/>
            <person name="Nakamura H."/>
            <person name="Mori M."/>
            <person name="Yoshida Y."/>
            <person name="Ohtoshi R."/>
            <person name="Malay A.D."/>
            <person name="Moran D.A.P."/>
            <person name="Tomita M."/>
            <person name="Numata K."/>
            <person name="Arakawa K."/>
        </authorList>
    </citation>
    <scope>NUCLEOTIDE SEQUENCE</scope>
</reference>
<dbReference type="Proteomes" id="UP000887116">
    <property type="component" value="Unassembled WGS sequence"/>
</dbReference>
<dbReference type="OrthoDB" id="10390897at2759"/>
<dbReference type="AlphaFoldDB" id="A0A8X6JXX0"/>
<organism evidence="1 2">
    <name type="scientific">Trichonephila clavata</name>
    <name type="common">Joro spider</name>
    <name type="synonym">Nephila clavata</name>
    <dbReference type="NCBI Taxonomy" id="2740835"/>
    <lineage>
        <taxon>Eukaryota</taxon>
        <taxon>Metazoa</taxon>
        <taxon>Ecdysozoa</taxon>
        <taxon>Arthropoda</taxon>
        <taxon>Chelicerata</taxon>
        <taxon>Arachnida</taxon>
        <taxon>Araneae</taxon>
        <taxon>Araneomorphae</taxon>
        <taxon>Entelegynae</taxon>
        <taxon>Araneoidea</taxon>
        <taxon>Nephilidae</taxon>
        <taxon>Trichonephila</taxon>
    </lineage>
</organism>
<sequence>MFTSTAGSSPWTQGEWEGEAGVFVEEKAIAEGGGTFSGQGQLNLGRSFLGRAYTDLKEKEAYRWGMTQIRWGRNSCGDLER</sequence>
<protein>
    <submittedName>
        <fullName evidence="1">Uncharacterized protein</fullName>
    </submittedName>
</protein>
<proteinExistence type="predicted"/>
<evidence type="ECO:0000313" key="2">
    <source>
        <dbReference type="Proteomes" id="UP000887116"/>
    </source>
</evidence>
<evidence type="ECO:0000313" key="1">
    <source>
        <dbReference type="EMBL" id="GFR21906.1"/>
    </source>
</evidence>
<dbReference type="EMBL" id="BMAO01008225">
    <property type="protein sequence ID" value="GFR21906.1"/>
    <property type="molecule type" value="Genomic_DNA"/>
</dbReference>